<name>A0A557WVS4_9MYCO</name>
<organism evidence="1 2">
    <name type="scientific">Mycobacterium helveticum</name>
    <dbReference type="NCBI Taxonomy" id="2592811"/>
    <lineage>
        <taxon>Bacteria</taxon>
        <taxon>Bacillati</taxon>
        <taxon>Actinomycetota</taxon>
        <taxon>Actinomycetes</taxon>
        <taxon>Mycobacteriales</taxon>
        <taxon>Mycobacteriaceae</taxon>
        <taxon>Mycobacterium</taxon>
    </lineage>
</organism>
<reference evidence="1 2" key="1">
    <citation type="submission" date="2019-07" db="EMBL/GenBank/DDBJ databases">
        <title>New Mycobacterium species.</title>
        <authorList>
            <person name="Tortoli E."/>
            <person name="Ghielmetti G."/>
            <person name="Friedel U."/>
            <person name="Trovato A."/>
        </authorList>
    </citation>
    <scope>NUCLEOTIDE SEQUENCE [LARGE SCALE GENOMIC DNA]</scope>
    <source>
        <strain evidence="1 2">16-83</strain>
    </source>
</reference>
<sequence>MIVVRTVEWAERALAAGEIDCPHPGCAGALTRWGHGRRRRVRSLGAQALEVRPRRARCICCGGTQILLPASVQPRLADTTEVIGTALASKAAGQGHRRIADELQRSPSTVRRWLRRAMSDAHLQWLCQRGSAALIRLDPDAFNRLPRATNPLRDALTVLAAAAHAARRRLGLTDPLWTLIGLHAQGRLLAAPT</sequence>
<evidence type="ECO:0000313" key="1">
    <source>
        <dbReference type="EMBL" id="TVS77369.1"/>
    </source>
</evidence>
<comment type="caution">
    <text evidence="1">The sequence shown here is derived from an EMBL/GenBank/DDBJ whole genome shotgun (WGS) entry which is preliminary data.</text>
</comment>
<proteinExistence type="predicted"/>
<evidence type="ECO:0000313" key="2">
    <source>
        <dbReference type="Proteomes" id="UP000320513"/>
    </source>
</evidence>
<dbReference type="Proteomes" id="UP000320513">
    <property type="component" value="Unassembled WGS sequence"/>
</dbReference>
<dbReference type="EMBL" id="VMQU01000226">
    <property type="protein sequence ID" value="TVS77369.1"/>
    <property type="molecule type" value="Genomic_DNA"/>
</dbReference>
<dbReference type="RefSeq" id="WP_144957214.1">
    <property type="nucleotide sequence ID" value="NZ_VMQU01000226.1"/>
</dbReference>
<accession>A0A557WVS4</accession>
<dbReference type="AlphaFoldDB" id="A0A557WVS4"/>
<gene>
    <name evidence="1" type="ORF">FPZ47_26830</name>
</gene>
<dbReference type="OrthoDB" id="3694837at2"/>
<protein>
    <submittedName>
        <fullName evidence="1">Helix-turn-helix domain-containing protein</fullName>
    </submittedName>
</protein>
<keyword evidence="2" id="KW-1185">Reference proteome</keyword>
<dbReference type="Pfam" id="PF13384">
    <property type="entry name" value="HTH_23"/>
    <property type="match status" value="1"/>
</dbReference>